<keyword evidence="2" id="KW-0547">Nucleotide-binding</keyword>
<feature type="domain" description="ABC transporter" evidence="4">
    <location>
        <begin position="1"/>
        <end position="227"/>
    </location>
</feature>
<dbReference type="InterPro" id="IPR017871">
    <property type="entry name" value="ABC_transporter-like_CS"/>
</dbReference>
<evidence type="ECO:0000313" key="6">
    <source>
        <dbReference type="Proteomes" id="UP000521379"/>
    </source>
</evidence>
<dbReference type="InterPro" id="IPR015854">
    <property type="entry name" value="ABC_transpr_LolD-like"/>
</dbReference>
<evidence type="ECO:0000256" key="2">
    <source>
        <dbReference type="ARBA" id="ARBA00022741"/>
    </source>
</evidence>
<dbReference type="CDD" id="cd03255">
    <property type="entry name" value="ABC_MJ0796_LolCDE_FtsE"/>
    <property type="match status" value="1"/>
</dbReference>
<name>A0A846TT08_9MICC</name>
<protein>
    <submittedName>
        <fullName evidence="5">ABC transporter ATP-binding protein</fullName>
    </submittedName>
</protein>
<gene>
    <name evidence="5" type="ORF">GTW58_08335</name>
</gene>
<dbReference type="Pfam" id="PF00005">
    <property type="entry name" value="ABC_tran"/>
    <property type="match status" value="1"/>
</dbReference>
<keyword evidence="3 5" id="KW-0067">ATP-binding</keyword>
<dbReference type="PROSITE" id="PS50893">
    <property type="entry name" value="ABC_TRANSPORTER_2"/>
    <property type="match status" value="1"/>
</dbReference>
<dbReference type="InterPro" id="IPR003439">
    <property type="entry name" value="ABC_transporter-like_ATP-bd"/>
</dbReference>
<dbReference type="SUPFAM" id="SSF52540">
    <property type="entry name" value="P-loop containing nucleoside triphosphate hydrolases"/>
    <property type="match status" value="1"/>
</dbReference>
<keyword evidence="1" id="KW-0813">Transport</keyword>
<dbReference type="PROSITE" id="PS00211">
    <property type="entry name" value="ABC_TRANSPORTER_1"/>
    <property type="match status" value="1"/>
</dbReference>
<reference evidence="5 6" key="1">
    <citation type="submission" date="2020-02" db="EMBL/GenBank/DDBJ databases">
        <authorList>
            <person name="Sun Q."/>
        </authorList>
    </citation>
    <scope>NUCLEOTIDE SEQUENCE [LARGE SCALE GENOMIC DNA]</scope>
    <source>
        <strain evidence="5 6">YIM 13062</strain>
    </source>
</reference>
<dbReference type="PANTHER" id="PTHR24220">
    <property type="entry name" value="IMPORT ATP-BINDING PROTEIN"/>
    <property type="match status" value="1"/>
</dbReference>
<accession>A0A846TT08</accession>
<evidence type="ECO:0000313" key="5">
    <source>
        <dbReference type="EMBL" id="NKE09939.1"/>
    </source>
</evidence>
<evidence type="ECO:0000259" key="4">
    <source>
        <dbReference type="PROSITE" id="PS50893"/>
    </source>
</evidence>
<dbReference type="Gene3D" id="3.40.50.300">
    <property type="entry name" value="P-loop containing nucleotide triphosphate hydrolases"/>
    <property type="match status" value="1"/>
</dbReference>
<dbReference type="InterPro" id="IPR017911">
    <property type="entry name" value="MacB-like_ATP-bd"/>
</dbReference>
<sequence>MEIGAGEFVAVMGASGSGKSTLLYAISGMDRPTTGTVELLGKDLTELDERSMSAVRLHSVGFVFQQPYFLTHLNLRDNVMLPALKAAESKRFGRRRLPGRTKAEVQGRVQRLMDRLEIGHVAHHGVTEVSGGQLQRAAICRALASEPAVIFADEPTGALNSAMSEEVMDALAQVHATGTTVVMVTHDPACAARADRVVYLSDGEVLDSWVAPGRAASQIDRKHHLAQWLADRGF</sequence>
<dbReference type="InterPro" id="IPR027417">
    <property type="entry name" value="P-loop_NTPase"/>
</dbReference>
<dbReference type="GO" id="GO:0022857">
    <property type="term" value="F:transmembrane transporter activity"/>
    <property type="evidence" value="ECO:0007669"/>
    <property type="project" value="TreeGrafter"/>
</dbReference>
<dbReference type="AlphaFoldDB" id="A0A846TT08"/>
<organism evidence="5 6">
    <name type="scientific">Kocuria subflava</name>
    <dbReference type="NCBI Taxonomy" id="1736139"/>
    <lineage>
        <taxon>Bacteria</taxon>
        <taxon>Bacillati</taxon>
        <taxon>Actinomycetota</taxon>
        <taxon>Actinomycetes</taxon>
        <taxon>Micrococcales</taxon>
        <taxon>Micrococcaceae</taxon>
        <taxon>Kocuria</taxon>
    </lineage>
</organism>
<dbReference type="GO" id="GO:0016887">
    <property type="term" value="F:ATP hydrolysis activity"/>
    <property type="evidence" value="ECO:0007669"/>
    <property type="project" value="InterPro"/>
</dbReference>
<evidence type="ECO:0000256" key="1">
    <source>
        <dbReference type="ARBA" id="ARBA00022448"/>
    </source>
</evidence>
<comment type="caution">
    <text evidence="5">The sequence shown here is derived from an EMBL/GenBank/DDBJ whole genome shotgun (WGS) entry which is preliminary data.</text>
</comment>
<evidence type="ECO:0000256" key="3">
    <source>
        <dbReference type="ARBA" id="ARBA00022840"/>
    </source>
</evidence>
<dbReference type="Proteomes" id="UP000521379">
    <property type="component" value="Unassembled WGS sequence"/>
</dbReference>
<dbReference type="InterPro" id="IPR003593">
    <property type="entry name" value="AAA+_ATPase"/>
</dbReference>
<dbReference type="SMART" id="SM00382">
    <property type="entry name" value="AAA"/>
    <property type="match status" value="1"/>
</dbReference>
<dbReference type="GO" id="GO:0005886">
    <property type="term" value="C:plasma membrane"/>
    <property type="evidence" value="ECO:0007669"/>
    <property type="project" value="TreeGrafter"/>
</dbReference>
<keyword evidence="6" id="KW-1185">Reference proteome</keyword>
<proteinExistence type="predicted"/>
<dbReference type="EMBL" id="JAAVUN010000014">
    <property type="protein sequence ID" value="NKE09939.1"/>
    <property type="molecule type" value="Genomic_DNA"/>
</dbReference>
<dbReference type="GO" id="GO:0005524">
    <property type="term" value="F:ATP binding"/>
    <property type="evidence" value="ECO:0007669"/>
    <property type="project" value="UniProtKB-KW"/>
</dbReference>